<name>A0ABT3X2W8_9BACL</name>
<gene>
    <name evidence="1" type="ORF">OS242_15010</name>
</gene>
<proteinExistence type="predicted"/>
<reference evidence="1 2" key="1">
    <citation type="submission" date="2022-11" db="EMBL/GenBank/DDBJ databases">
        <title>Study of microbial diversity in lake waters.</title>
        <authorList>
            <person name="Zhang J."/>
        </authorList>
    </citation>
    <scope>NUCLEOTIDE SEQUENCE [LARGE SCALE GENOMIC DNA]</scope>
    <source>
        <strain evidence="1 2">DT12</strain>
    </source>
</reference>
<organism evidence="1 2">
    <name type="scientific">Tumebacillus lacus</name>
    <dbReference type="NCBI Taxonomy" id="2995335"/>
    <lineage>
        <taxon>Bacteria</taxon>
        <taxon>Bacillati</taxon>
        <taxon>Bacillota</taxon>
        <taxon>Bacilli</taxon>
        <taxon>Bacillales</taxon>
        <taxon>Alicyclobacillaceae</taxon>
        <taxon>Tumebacillus</taxon>
    </lineage>
</organism>
<evidence type="ECO:0000313" key="1">
    <source>
        <dbReference type="EMBL" id="MCX7571260.1"/>
    </source>
</evidence>
<keyword evidence="2" id="KW-1185">Reference proteome</keyword>
<protein>
    <recommendedName>
        <fullName evidence="3">DUF3139 domain-containing protein</fullName>
    </recommendedName>
</protein>
<dbReference type="RefSeq" id="WP_267152502.1">
    <property type="nucleotide sequence ID" value="NZ_JAPMLT010000009.1"/>
</dbReference>
<dbReference type="Proteomes" id="UP001208017">
    <property type="component" value="Unassembled WGS sequence"/>
</dbReference>
<evidence type="ECO:0000313" key="2">
    <source>
        <dbReference type="Proteomes" id="UP001208017"/>
    </source>
</evidence>
<sequence>MRKTLAVVVALALALGGFMIYDSTKTKQASKLEFVAGQANYPQYTTLADLEKDAEVILEVKFTGERENIEVKQSGFVIGTLSKSAVDVLKIHKGTLSNKEKTTVYEEAYIKGDRYHHSEGYKLMNERGR</sequence>
<dbReference type="EMBL" id="JAPMLT010000009">
    <property type="protein sequence ID" value="MCX7571260.1"/>
    <property type="molecule type" value="Genomic_DNA"/>
</dbReference>
<accession>A0ABT3X2W8</accession>
<evidence type="ECO:0008006" key="3">
    <source>
        <dbReference type="Google" id="ProtNLM"/>
    </source>
</evidence>
<comment type="caution">
    <text evidence="1">The sequence shown here is derived from an EMBL/GenBank/DDBJ whole genome shotgun (WGS) entry which is preliminary data.</text>
</comment>